<sequence length="82" mass="9065">MQARPPSGLDPARAWSVLLPACLTRSARAFSRQHFFVRPPWQENSPPGPDSGLFQSMRAVHPSPASKSNDAPPWPSRSRPFS</sequence>
<comment type="caution">
    <text evidence="2">The sequence shown here is derived from an EMBL/GenBank/DDBJ whole genome shotgun (WGS) entry which is preliminary data.</text>
</comment>
<reference evidence="2 3" key="1">
    <citation type="submission" date="2008-10" db="EMBL/GenBank/DDBJ databases">
        <title>Draft genome sequence of Desulvovibrio piger (ATCC 29098).</title>
        <authorList>
            <person name="Sudarsanam P."/>
            <person name="Ley R."/>
            <person name="Guruge J."/>
            <person name="Turnbaugh P.J."/>
            <person name="Mahowald M."/>
            <person name="Liep D."/>
            <person name="Gordon J."/>
        </authorList>
    </citation>
    <scope>NUCLEOTIDE SEQUENCE [LARGE SCALE GENOMIC DNA]</scope>
    <source>
        <strain evidence="2 3">ATCC 29098</strain>
    </source>
</reference>
<feature type="region of interest" description="Disordered" evidence="1">
    <location>
        <begin position="38"/>
        <end position="82"/>
    </location>
</feature>
<organism evidence="2 3">
    <name type="scientific">Desulfovibrio piger ATCC 29098</name>
    <dbReference type="NCBI Taxonomy" id="411464"/>
    <lineage>
        <taxon>Bacteria</taxon>
        <taxon>Pseudomonadati</taxon>
        <taxon>Thermodesulfobacteriota</taxon>
        <taxon>Desulfovibrionia</taxon>
        <taxon>Desulfovibrionales</taxon>
        <taxon>Desulfovibrionaceae</taxon>
        <taxon>Desulfovibrio</taxon>
    </lineage>
</organism>
<protein>
    <submittedName>
        <fullName evidence="2">Uncharacterized protein</fullName>
    </submittedName>
</protein>
<gene>
    <name evidence="2" type="ORF">DESPIG_00195</name>
</gene>
<dbReference type="Proteomes" id="UP000003676">
    <property type="component" value="Unassembled WGS sequence"/>
</dbReference>
<name>B6WQ71_9BACT</name>
<dbReference type="EMBL" id="ABXU01000009">
    <property type="protein sequence ID" value="EEB34872.1"/>
    <property type="molecule type" value="Genomic_DNA"/>
</dbReference>
<reference evidence="2 3" key="2">
    <citation type="submission" date="2008-10" db="EMBL/GenBank/DDBJ databases">
        <authorList>
            <person name="Fulton L."/>
            <person name="Clifton S."/>
            <person name="Fulton B."/>
            <person name="Xu J."/>
            <person name="Minx P."/>
            <person name="Pepin K.H."/>
            <person name="Johnson M."/>
            <person name="Bhonagiri V."/>
            <person name="Nash W.E."/>
            <person name="Mardis E.R."/>
            <person name="Wilson R.K."/>
        </authorList>
    </citation>
    <scope>NUCLEOTIDE SEQUENCE [LARGE SCALE GENOMIC DNA]</scope>
    <source>
        <strain evidence="2 3">ATCC 29098</strain>
    </source>
</reference>
<dbReference type="AlphaFoldDB" id="B6WQ71"/>
<dbReference type="HOGENOM" id="CLU_2552744_0_0_7"/>
<proteinExistence type="predicted"/>
<evidence type="ECO:0000313" key="2">
    <source>
        <dbReference type="EMBL" id="EEB34872.1"/>
    </source>
</evidence>
<evidence type="ECO:0000313" key="3">
    <source>
        <dbReference type="Proteomes" id="UP000003676"/>
    </source>
</evidence>
<evidence type="ECO:0000256" key="1">
    <source>
        <dbReference type="SAM" id="MobiDB-lite"/>
    </source>
</evidence>
<accession>B6WQ71</accession>